<dbReference type="Pfam" id="PF13384">
    <property type="entry name" value="HTH_23"/>
    <property type="match status" value="1"/>
</dbReference>
<evidence type="ECO:0000313" key="2">
    <source>
        <dbReference type="Proteomes" id="UP001617296"/>
    </source>
</evidence>
<organism evidence="1 2">
    <name type="scientific">Pseudomonas iridis</name>
    <dbReference type="NCBI Taxonomy" id="2710587"/>
    <lineage>
        <taxon>Bacteria</taxon>
        <taxon>Pseudomonadati</taxon>
        <taxon>Pseudomonadota</taxon>
        <taxon>Gammaproteobacteria</taxon>
        <taxon>Pseudomonadales</taxon>
        <taxon>Pseudomonadaceae</taxon>
        <taxon>Pseudomonas</taxon>
    </lineage>
</organism>
<accession>A0ABW8DKQ4</accession>
<evidence type="ECO:0000313" key="1">
    <source>
        <dbReference type="EMBL" id="MFJ2287810.1"/>
    </source>
</evidence>
<reference evidence="1 2" key="1">
    <citation type="submission" date="2024-10" db="EMBL/GenBank/DDBJ databases">
        <title>The Natural Products Discovery Center: Release of the First 8490 Sequenced Strains for Exploring Actinobacteria Biosynthetic Diversity.</title>
        <authorList>
            <person name="Kalkreuter E."/>
            <person name="Kautsar S.A."/>
            <person name="Yang D."/>
            <person name="Bader C.D."/>
            <person name="Teijaro C.N."/>
            <person name="Fluegel L."/>
            <person name="Davis C.M."/>
            <person name="Simpson J.R."/>
            <person name="Lauterbach L."/>
            <person name="Steele A.D."/>
            <person name="Gui C."/>
            <person name="Meng S."/>
            <person name="Li G."/>
            <person name="Viehrig K."/>
            <person name="Ye F."/>
            <person name="Su P."/>
            <person name="Kiefer A.F."/>
            <person name="Nichols A."/>
            <person name="Cepeda A.J."/>
            <person name="Yan W."/>
            <person name="Fan B."/>
            <person name="Jiang Y."/>
            <person name="Adhikari A."/>
            <person name="Zheng C.-J."/>
            <person name="Schuster L."/>
            <person name="Cowan T.M."/>
            <person name="Smanski M.J."/>
            <person name="Chevrette M.G."/>
            <person name="De Carvalho L.P.S."/>
            <person name="Shen B."/>
        </authorList>
    </citation>
    <scope>NUCLEOTIDE SEQUENCE [LARGE SCALE GENOMIC DNA]</scope>
    <source>
        <strain evidence="1 2">NPDC087689</strain>
    </source>
</reference>
<comment type="caution">
    <text evidence="1">The sequence shown here is derived from an EMBL/GenBank/DDBJ whole genome shotgun (WGS) entry which is preliminary data.</text>
</comment>
<protein>
    <submittedName>
        <fullName evidence="1">Helix-turn-helix domain-containing protein</fullName>
    </submittedName>
</protein>
<gene>
    <name evidence="1" type="ORF">ACIOUF_15835</name>
</gene>
<dbReference type="RefSeq" id="WP_401232708.1">
    <property type="nucleotide sequence ID" value="NZ_JBIUVY010000025.1"/>
</dbReference>
<name>A0ABW8DKQ4_9PSED</name>
<sequence length="49" mass="5591">MARVILLAAQASTREELVRRTGFSRPTVIDWYQRFQALRAAARAILTTD</sequence>
<dbReference type="Proteomes" id="UP001617296">
    <property type="component" value="Unassembled WGS sequence"/>
</dbReference>
<dbReference type="EMBL" id="JBIUVY010000025">
    <property type="protein sequence ID" value="MFJ2287810.1"/>
    <property type="molecule type" value="Genomic_DNA"/>
</dbReference>
<proteinExistence type="predicted"/>
<keyword evidence="2" id="KW-1185">Reference proteome</keyword>